<sequence length="317" mass="35766">METETIGGIAVVHNYGHGGFGYQASWGCSAAAVKMIREALEKKAEEGRRMGRAKLIVETETHRNLGGLNYLSTQHDWAMNSVVAFDVVLASGAIVKASSCENADLFNALRGGGNAYGIVTTFTIRARKIGELIFLFYDGETPPPGTFDIFTNIGPPLLNMAKTQYYSTFVSAPRRDRHHWQYRRRPIPKRLARHAKENGGDLLNLDDSVDRLLVELNYAYNLPSSMPQIERALKSCQGRSAQGYTGSDQKRGRCLRRYFYRLRPEKSEYLCEEDQGCLSPSRLIPRRDGWVQDVKIVKFKAWDNFSILEYNLSGSKH</sequence>
<evidence type="ECO:0000256" key="2">
    <source>
        <dbReference type="ARBA" id="ARBA00022630"/>
    </source>
</evidence>
<evidence type="ECO:0000256" key="4">
    <source>
        <dbReference type="ARBA" id="ARBA00023002"/>
    </source>
</evidence>
<proteinExistence type="inferred from homology"/>
<dbReference type="PANTHER" id="PTHR42973">
    <property type="entry name" value="BINDING OXIDOREDUCTASE, PUTATIVE (AFU_ORTHOLOGUE AFUA_1G17690)-RELATED"/>
    <property type="match status" value="1"/>
</dbReference>
<dbReference type="SUPFAM" id="SSF56176">
    <property type="entry name" value="FAD-binding/transporter-associated domain-like"/>
    <property type="match status" value="1"/>
</dbReference>
<keyword evidence="6" id="KW-1185">Reference proteome</keyword>
<reference evidence="5 6" key="1">
    <citation type="submission" date="2015-07" db="EMBL/GenBank/DDBJ databases">
        <title>Emmonsia species relationships and genome sequence.</title>
        <authorList>
            <person name="Cuomo C.A."/>
            <person name="Schwartz I.S."/>
            <person name="Kenyon C."/>
            <person name="de Hoog G.S."/>
            <person name="Govender N.P."/>
            <person name="Botha A."/>
            <person name="Moreno L."/>
            <person name="de Vries M."/>
            <person name="Munoz J.F."/>
            <person name="Stielow J.B."/>
        </authorList>
    </citation>
    <scope>NUCLEOTIDE SEQUENCE [LARGE SCALE GENOMIC DNA]</scope>
    <source>
        <strain evidence="5 6">CBS 136260</strain>
    </source>
</reference>
<keyword evidence="2" id="KW-0285">Flavoprotein</keyword>
<dbReference type="STRING" id="1658172.A0A1B7NW94"/>
<evidence type="ECO:0000313" key="5">
    <source>
        <dbReference type="EMBL" id="OAX81049.1"/>
    </source>
</evidence>
<dbReference type="Gene3D" id="3.30.465.10">
    <property type="match status" value="1"/>
</dbReference>
<dbReference type="GO" id="GO:0050660">
    <property type="term" value="F:flavin adenine dinucleotide binding"/>
    <property type="evidence" value="ECO:0007669"/>
    <property type="project" value="InterPro"/>
</dbReference>
<keyword evidence="4" id="KW-0560">Oxidoreductase</keyword>
<keyword evidence="3" id="KW-0274">FAD</keyword>
<comment type="similarity">
    <text evidence="1">Belongs to the oxygen-dependent FAD-linked oxidoreductase family.</text>
</comment>
<dbReference type="GO" id="GO:0016491">
    <property type="term" value="F:oxidoreductase activity"/>
    <property type="evidence" value="ECO:0007669"/>
    <property type="project" value="UniProtKB-KW"/>
</dbReference>
<gene>
    <name evidence="5" type="ORF">ACJ72_04614</name>
</gene>
<dbReference type="Gene3D" id="3.40.50.720">
    <property type="entry name" value="NAD(P)-binding Rossmann-like Domain"/>
    <property type="match status" value="1"/>
</dbReference>
<evidence type="ECO:0008006" key="7">
    <source>
        <dbReference type="Google" id="ProtNLM"/>
    </source>
</evidence>
<dbReference type="OrthoDB" id="2151789at2759"/>
<evidence type="ECO:0000313" key="6">
    <source>
        <dbReference type="Proteomes" id="UP000091918"/>
    </source>
</evidence>
<accession>A0A1B7NW94</accession>
<organism evidence="5 6">
    <name type="scientific">Emergomyces africanus</name>
    <dbReference type="NCBI Taxonomy" id="1955775"/>
    <lineage>
        <taxon>Eukaryota</taxon>
        <taxon>Fungi</taxon>
        <taxon>Dikarya</taxon>
        <taxon>Ascomycota</taxon>
        <taxon>Pezizomycotina</taxon>
        <taxon>Eurotiomycetes</taxon>
        <taxon>Eurotiomycetidae</taxon>
        <taxon>Onygenales</taxon>
        <taxon>Ajellomycetaceae</taxon>
        <taxon>Emergomyces</taxon>
    </lineage>
</organism>
<dbReference type="Proteomes" id="UP000091918">
    <property type="component" value="Unassembled WGS sequence"/>
</dbReference>
<dbReference type="AlphaFoldDB" id="A0A1B7NW94"/>
<evidence type="ECO:0000256" key="1">
    <source>
        <dbReference type="ARBA" id="ARBA00005466"/>
    </source>
</evidence>
<dbReference type="InterPro" id="IPR050416">
    <property type="entry name" value="FAD-linked_Oxidoreductase"/>
</dbReference>
<dbReference type="EMBL" id="LGUA01000559">
    <property type="protein sequence ID" value="OAX81049.1"/>
    <property type="molecule type" value="Genomic_DNA"/>
</dbReference>
<protein>
    <recommendedName>
        <fullName evidence="7">FAD-binding PCMH-type domain-containing protein</fullName>
    </recommendedName>
</protein>
<name>A0A1B7NW94_9EURO</name>
<dbReference type="InterPro" id="IPR036318">
    <property type="entry name" value="FAD-bd_PCMH-like_sf"/>
</dbReference>
<comment type="caution">
    <text evidence="5">The sequence shown here is derived from an EMBL/GenBank/DDBJ whole genome shotgun (WGS) entry which is preliminary data.</text>
</comment>
<dbReference type="PANTHER" id="PTHR42973:SF13">
    <property type="entry name" value="FAD-BINDING PCMH-TYPE DOMAIN-CONTAINING PROTEIN"/>
    <property type="match status" value="1"/>
</dbReference>
<evidence type="ECO:0000256" key="3">
    <source>
        <dbReference type="ARBA" id="ARBA00022827"/>
    </source>
</evidence>
<dbReference type="InterPro" id="IPR016169">
    <property type="entry name" value="FAD-bd_PCMH_sub2"/>
</dbReference>